<evidence type="ECO:0000256" key="4">
    <source>
        <dbReference type="ARBA" id="ARBA00022669"/>
    </source>
</evidence>
<reference evidence="10" key="3">
    <citation type="submission" date="2025-09" db="UniProtKB">
        <authorList>
            <consortium name="Ensembl"/>
        </authorList>
    </citation>
    <scope>IDENTIFICATION</scope>
</reference>
<accession>A0A672YB11</accession>
<evidence type="ECO:0000256" key="3">
    <source>
        <dbReference type="ARBA" id="ARBA00012729"/>
    </source>
</evidence>
<gene>
    <name evidence="10" type="primary">chia.1</name>
</gene>
<evidence type="ECO:0000256" key="6">
    <source>
        <dbReference type="ARBA" id="ARBA00023157"/>
    </source>
</evidence>
<dbReference type="InterPro" id="IPR002557">
    <property type="entry name" value="Chitin-bd_dom"/>
</dbReference>
<comment type="similarity">
    <text evidence="2">Belongs to the glycosyl hydrolase 18 family. Chitinase class II subfamily.</text>
</comment>
<dbReference type="FunFam" id="2.170.140.10:FF:000001">
    <property type="entry name" value="Acidic mammalian chitinase"/>
    <property type="match status" value="1"/>
</dbReference>
<dbReference type="PROSITE" id="PS50940">
    <property type="entry name" value="CHIT_BIND_II"/>
    <property type="match status" value="1"/>
</dbReference>
<evidence type="ECO:0000256" key="5">
    <source>
        <dbReference type="ARBA" id="ARBA00023024"/>
    </source>
</evidence>
<dbReference type="SUPFAM" id="SSF51445">
    <property type="entry name" value="(Trans)glycosidases"/>
    <property type="match status" value="1"/>
</dbReference>
<feature type="domain" description="GH18" evidence="9">
    <location>
        <begin position="1"/>
        <end position="353"/>
    </location>
</feature>
<dbReference type="GO" id="GO:0000272">
    <property type="term" value="P:polysaccharide catabolic process"/>
    <property type="evidence" value="ECO:0007669"/>
    <property type="project" value="UniProtKB-KW"/>
</dbReference>
<keyword evidence="7" id="KW-0119">Carbohydrate metabolism</keyword>
<dbReference type="Gene3D" id="2.170.140.10">
    <property type="entry name" value="Chitin binding domain"/>
    <property type="match status" value="1"/>
</dbReference>
<organism evidence="10 11">
    <name type="scientific">Sphaeramia orbicularis</name>
    <name type="common">orbiculate cardinalfish</name>
    <dbReference type="NCBI Taxonomy" id="375764"/>
    <lineage>
        <taxon>Eukaryota</taxon>
        <taxon>Metazoa</taxon>
        <taxon>Chordata</taxon>
        <taxon>Craniata</taxon>
        <taxon>Vertebrata</taxon>
        <taxon>Euteleostomi</taxon>
        <taxon>Actinopterygii</taxon>
        <taxon>Neopterygii</taxon>
        <taxon>Teleostei</taxon>
        <taxon>Neoteleostei</taxon>
        <taxon>Acanthomorphata</taxon>
        <taxon>Gobiaria</taxon>
        <taxon>Kurtiformes</taxon>
        <taxon>Apogonoidei</taxon>
        <taxon>Apogonidae</taxon>
        <taxon>Apogoninae</taxon>
        <taxon>Sphaeramia</taxon>
    </lineage>
</organism>
<dbReference type="InterPro" id="IPR029070">
    <property type="entry name" value="Chitinase_insertion_sf"/>
</dbReference>
<dbReference type="GO" id="GO:0005576">
    <property type="term" value="C:extracellular region"/>
    <property type="evidence" value="ECO:0007669"/>
    <property type="project" value="InterPro"/>
</dbReference>
<evidence type="ECO:0000259" key="9">
    <source>
        <dbReference type="PROSITE" id="PS51910"/>
    </source>
</evidence>
<keyword evidence="4" id="KW-0147">Chitin-binding</keyword>
<dbReference type="InterPro" id="IPR017853">
    <property type="entry name" value="GH"/>
</dbReference>
<reference evidence="10" key="2">
    <citation type="submission" date="2025-08" db="UniProtKB">
        <authorList>
            <consortium name="Ensembl"/>
        </authorList>
    </citation>
    <scope>IDENTIFICATION</scope>
</reference>
<dbReference type="Pfam" id="PF00704">
    <property type="entry name" value="Glyco_hydro_18"/>
    <property type="match status" value="1"/>
</dbReference>
<evidence type="ECO:0000256" key="7">
    <source>
        <dbReference type="ARBA" id="ARBA00023326"/>
    </source>
</evidence>
<keyword evidence="7" id="KW-0624">Polysaccharide degradation</keyword>
<keyword evidence="6" id="KW-1015">Disulfide bond</keyword>
<sequence length="419" mass="46212">MTNWAQYRPGGGRFTPGNIDPFLCTHVIYALATINSFNQITTIEWNDEQQFAQLNALKRINPDLKTLLAVGGNVNGMSPFIGVVSTPQNRAAFIRSTISYLRTHNFDGINLAWEYPAHNGSPLDDKRRFTMLVQEMDKAFVDDAKDTRKTQLLLAANVASSLPFHLRHLDFINVMTYDYHGHWDAVTSHNSPLYRSSMDAGSQYHLNINATISLWLALGAPANKLLLGLPSYGRTFRLSTGNSGLGAPANGPADAGPYTRTPGFWSYYEICSFLPGAISAWIPDQEVPYATYGSAWVGYDDPLSFSTKVQYLTALGLGGAHVWTLDMDDFSGSFCSAGAYPLINTARLAMGFPPKPTTTPAPTTTRDPVTGFCHGRPDGLYANEADRTTFFQCFQGNTVLHRCQPGLVFWDSCKCCNWP</sequence>
<evidence type="ECO:0000256" key="1">
    <source>
        <dbReference type="ARBA" id="ARBA00000822"/>
    </source>
</evidence>
<dbReference type="Pfam" id="PF01607">
    <property type="entry name" value="CBM_14"/>
    <property type="match status" value="1"/>
</dbReference>
<dbReference type="AlphaFoldDB" id="A0A672YB11"/>
<dbReference type="CDD" id="cd02872">
    <property type="entry name" value="GH18_chitolectin_chitotriosidase"/>
    <property type="match status" value="1"/>
</dbReference>
<dbReference type="GO" id="GO:0008843">
    <property type="term" value="F:endochitinase activity"/>
    <property type="evidence" value="ECO:0007669"/>
    <property type="project" value="UniProtKB-EC"/>
</dbReference>
<comment type="catalytic activity">
    <reaction evidence="1">
        <text>Random endo-hydrolysis of N-acetyl-beta-D-glucosaminide (1-&gt;4)-beta-linkages in chitin and chitodextrins.</text>
        <dbReference type="EC" id="3.2.1.14"/>
    </reaction>
</comment>
<dbReference type="SUPFAM" id="SSF57625">
    <property type="entry name" value="Invertebrate chitin-binding proteins"/>
    <property type="match status" value="1"/>
</dbReference>
<dbReference type="PANTHER" id="PTHR11177:SF332">
    <property type="entry name" value="CHITINASE"/>
    <property type="match status" value="1"/>
</dbReference>
<dbReference type="Gene3D" id="3.10.50.10">
    <property type="match status" value="1"/>
</dbReference>
<dbReference type="SMART" id="SM00636">
    <property type="entry name" value="Glyco_18"/>
    <property type="match status" value="1"/>
</dbReference>
<dbReference type="FunFam" id="3.10.50.10:FF:000001">
    <property type="entry name" value="Chitinase 3-like 1"/>
    <property type="match status" value="1"/>
</dbReference>
<dbReference type="Ensembl" id="ENSSORT00005000440.1">
    <property type="protein sequence ID" value="ENSSORP00005000415.1"/>
    <property type="gene ID" value="ENSSORG00005000250.1"/>
</dbReference>
<dbReference type="GO" id="GO:0006032">
    <property type="term" value="P:chitin catabolic process"/>
    <property type="evidence" value="ECO:0007669"/>
    <property type="project" value="UniProtKB-KW"/>
</dbReference>
<evidence type="ECO:0000313" key="11">
    <source>
        <dbReference type="Proteomes" id="UP000472271"/>
    </source>
</evidence>
<dbReference type="InterPro" id="IPR036508">
    <property type="entry name" value="Chitin-bd_dom_sf"/>
</dbReference>
<dbReference type="InterPro" id="IPR001223">
    <property type="entry name" value="Glyco_hydro18_cat"/>
</dbReference>
<dbReference type="FunFam" id="3.20.20.80:FF:000220">
    <property type="entry name" value="Chitotriosidase-1"/>
    <property type="match status" value="1"/>
</dbReference>
<evidence type="ECO:0000259" key="8">
    <source>
        <dbReference type="PROSITE" id="PS50940"/>
    </source>
</evidence>
<dbReference type="InterPro" id="IPR050314">
    <property type="entry name" value="Glycosyl_Hydrlase_18"/>
</dbReference>
<evidence type="ECO:0000313" key="10">
    <source>
        <dbReference type="Ensembl" id="ENSSORP00005000415.1"/>
    </source>
</evidence>
<dbReference type="Proteomes" id="UP000472271">
    <property type="component" value="Chromosome 5"/>
</dbReference>
<keyword evidence="11" id="KW-1185">Reference proteome</keyword>
<dbReference type="InterPro" id="IPR011583">
    <property type="entry name" value="Chitinase_II/V-like_cat"/>
</dbReference>
<dbReference type="SUPFAM" id="SSF54556">
    <property type="entry name" value="Chitinase insertion domain"/>
    <property type="match status" value="1"/>
</dbReference>
<dbReference type="PANTHER" id="PTHR11177">
    <property type="entry name" value="CHITINASE"/>
    <property type="match status" value="1"/>
</dbReference>
<proteinExistence type="inferred from homology"/>
<protein>
    <recommendedName>
        <fullName evidence="3">chitinase</fullName>
        <ecNumber evidence="3">3.2.1.14</ecNumber>
    </recommendedName>
</protein>
<dbReference type="GO" id="GO:0008061">
    <property type="term" value="F:chitin binding"/>
    <property type="evidence" value="ECO:0007669"/>
    <property type="project" value="UniProtKB-KW"/>
</dbReference>
<dbReference type="PROSITE" id="PS51910">
    <property type="entry name" value="GH18_2"/>
    <property type="match status" value="1"/>
</dbReference>
<feature type="domain" description="Chitin-binding type-2" evidence="8">
    <location>
        <begin position="370"/>
        <end position="419"/>
    </location>
</feature>
<reference evidence="10" key="1">
    <citation type="submission" date="2019-06" db="EMBL/GenBank/DDBJ databases">
        <authorList>
            <consortium name="Wellcome Sanger Institute Data Sharing"/>
        </authorList>
    </citation>
    <scope>NUCLEOTIDE SEQUENCE [LARGE SCALE GENOMIC DNA]</scope>
</reference>
<dbReference type="EC" id="3.2.1.14" evidence="3"/>
<name>A0A672YB11_9TELE</name>
<dbReference type="Gene3D" id="3.20.20.80">
    <property type="entry name" value="Glycosidases"/>
    <property type="match status" value="1"/>
</dbReference>
<evidence type="ECO:0000256" key="2">
    <source>
        <dbReference type="ARBA" id="ARBA00009121"/>
    </source>
</evidence>
<keyword evidence="5" id="KW-0146">Chitin degradation</keyword>